<feature type="region of interest" description="Disordered" evidence="10">
    <location>
        <begin position="1"/>
        <end position="21"/>
    </location>
</feature>
<dbReference type="GO" id="GO:0030091">
    <property type="term" value="P:protein repair"/>
    <property type="evidence" value="ECO:0007669"/>
    <property type="project" value="UniProtKB-UniRule"/>
</dbReference>
<proteinExistence type="inferred from homology"/>
<dbReference type="Proteomes" id="UP000317344">
    <property type="component" value="Chromosome"/>
</dbReference>
<evidence type="ECO:0000256" key="2">
    <source>
        <dbReference type="ARBA" id="ARBA00005369"/>
    </source>
</evidence>
<dbReference type="PANTHER" id="PTHR11579:SF0">
    <property type="entry name" value="PROTEIN-L-ISOASPARTATE(D-ASPARTATE) O-METHYLTRANSFERASE"/>
    <property type="match status" value="1"/>
</dbReference>
<organism evidence="11 12">
    <name type="scientific">Tomitella fengzijianii</name>
    <dbReference type="NCBI Taxonomy" id="2597660"/>
    <lineage>
        <taxon>Bacteria</taxon>
        <taxon>Bacillati</taxon>
        <taxon>Actinomycetota</taxon>
        <taxon>Actinomycetes</taxon>
        <taxon>Mycobacteriales</taxon>
        <taxon>Tomitella</taxon>
    </lineage>
</organism>
<dbReference type="Gene3D" id="3.40.50.150">
    <property type="entry name" value="Vaccinia Virus protein VP39"/>
    <property type="match status" value="1"/>
</dbReference>
<evidence type="ECO:0000256" key="5">
    <source>
        <dbReference type="ARBA" id="ARBA00022490"/>
    </source>
</evidence>
<evidence type="ECO:0000256" key="9">
    <source>
        <dbReference type="NCBIfam" id="TIGR00080"/>
    </source>
</evidence>
<reference evidence="11 12" key="2">
    <citation type="submission" date="2019-07" db="EMBL/GenBank/DDBJ databases">
        <authorList>
            <person name="Huang Y."/>
        </authorList>
    </citation>
    <scope>NUCLEOTIDE SEQUENCE [LARGE SCALE GENOMIC DNA]</scope>
    <source>
        <strain evidence="11 12">HY188</strain>
    </source>
</reference>
<dbReference type="EMBL" id="CP041765">
    <property type="protein sequence ID" value="QDQ97828.1"/>
    <property type="molecule type" value="Genomic_DNA"/>
</dbReference>
<keyword evidence="8" id="KW-0949">S-adenosyl-L-methionine</keyword>
<keyword evidence="7 11" id="KW-0808">Transferase</keyword>
<evidence type="ECO:0000256" key="8">
    <source>
        <dbReference type="ARBA" id="ARBA00022691"/>
    </source>
</evidence>
<dbReference type="GO" id="GO:0032259">
    <property type="term" value="P:methylation"/>
    <property type="evidence" value="ECO:0007669"/>
    <property type="project" value="UniProtKB-KW"/>
</dbReference>
<dbReference type="Pfam" id="PF01135">
    <property type="entry name" value="PCMT"/>
    <property type="match status" value="1"/>
</dbReference>
<dbReference type="NCBIfam" id="TIGR00080">
    <property type="entry name" value="pimt"/>
    <property type="match status" value="1"/>
</dbReference>
<comment type="similarity">
    <text evidence="2">Belongs to the methyltransferase superfamily. L-isoaspartyl/D-aspartyl protein methyltransferase family.</text>
</comment>
<keyword evidence="12" id="KW-1185">Reference proteome</keyword>
<dbReference type="SUPFAM" id="SSF53335">
    <property type="entry name" value="S-adenosyl-L-methionine-dependent methyltransferases"/>
    <property type="match status" value="1"/>
</dbReference>
<dbReference type="OrthoDB" id="4035289at2"/>
<evidence type="ECO:0000313" key="12">
    <source>
        <dbReference type="Proteomes" id="UP000317344"/>
    </source>
</evidence>
<evidence type="ECO:0000313" key="11">
    <source>
        <dbReference type="EMBL" id="QDQ97828.1"/>
    </source>
</evidence>
<dbReference type="InterPro" id="IPR000682">
    <property type="entry name" value="PCMT"/>
</dbReference>
<dbReference type="EC" id="2.1.1.77" evidence="3 9"/>
<dbReference type="NCBIfam" id="NF001453">
    <property type="entry name" value="PRK00312.1"/>
    <property type="match status" value="1"/>
</dbReference>
<dbReference type="AlphaFoldDB" id="A0A516X428"/>
<dbReference type="GO" id="GO:0004719">
    <property type="term" value="F:protein-L-isoaspartate (D-aspartate) O-methyltransferase activity"/>
    <property type="evidence" value="ECO:0007669"/>
    <property type="project" value="UniProtKB-UniRule"/>
</dbReference>
<name>A0A516X428_9ACTN</name>
<dbReference type="GO" id="GO:0005737">
    <property type="term" value="C:cytoplasm"/>
    <property type="evidence" value="ECO:0007669"/>
    <property type="project" value="UniProtKB-SubCell"/>
</dbReference>
<dbReference type="InterPro" id="IPR029063">
    <property type="entry name" value="SAM-dependent_MTases_sf"/>
</dbReference>
<dbReference type="RefSeq" id="WP_143908906.1">
    <property type="nucleotide sequence ID" value="NZ_CP041765.1"/>
</dbReference>
<evidence type="ECO:0000256" key="6">
    <source>
        <dbReference type="ARBA" id="ARBA00022603"/>
    </source>
</evidence>
<keyword evidence="6 11" id="KW-0489">Methyltransferase</keyword>
<evidence type="ECO:0000256" key="4">
    <source>
        <dbReference type="ARBA" id="ARBA00013346"/>
    </source>
</evidence>
<gene>
    <name evidence="11" type="ORF">FO059_11510</name>
</gene>
<reference evidence="11 12" key="1">
    <citation type="submission" date="2019-07" db="EMBL/GenBank/DDBJ databases">
        <title>Tomitella cavernea sp. nov., an actinomycete isolated from soil.</title>
        <authorList>
            <person name="Cheng J."/>
        </authorList>
    </citation>
    <scope>NUCLEOTIDE SEQUENCE [LARGE SCALE GENOMIC DNA]</scope>
    <source>
        <strain evidence="11 12">HY188</strain>
    </source>
</reference>
<keyword evidence="5" id="KW-0963">Cytoplasm</keyword>
<dbReference type="KEGG" id="toy:FO059_11510"/>
<dbReference type="CDD" id="cd02440">
    <property type="entry name" value="AdoMet_MTases"/>
    <property type="match status" value="1"/>
</dbReference>
<accession>A0A516X428</accession>
<sequence length="225" mass="23560">MAGRHRRNGNRGGHAVTDAPGALDARREMVGRLRRKGLTDPRVLEAMSTVPRERFIPEQYAAMAYEDRPVPIGAGQTVSAPDIVALTATALALTGRESVLEVGGGSGYAAAVLALCASHVITIERRAHLADRARRVLGDLGYDTIEVRHADGMTGAPDAAPFDAIAVAAMAHEIPPALFDQLAPDGVLVCPVGDASSGELLLAGAGRRTSLSRVSFVPLVEGLDR</sequence>
<comment type="subcellular location">
    <subcellularLocation>
        <location evidence="1">Cytoplasm</location>
    </subcellularLocation>
</comment>
<protein>
    <recommendedName>
        <fullName evidence="4 9">Protein-L-isoaspartate O-methyltransferase</fullName>
        <ecNumber evidence="3 9">2.1.1.77</ecNumber>
    </recommendedName>
</protein>
<evidence type="ECO:0000256" key="10">
    <source>
        <dbReference type="SAM" id="MobiDB-lite"/>
    </source>
</evidence>
<evidence type="ECO:0000256" key="3">
    <source>
        <dbReference type="ARBA" id="ARBA00011890"/>
    </source>
</evidence>
<evidence type="ECO:0000256" key="1">
    <source>
        <dbReference type="ARBA" id="ARBA00004496"/>
    </source>
</evidence>
<dbReference type="PANTHER" id="PTHR11579">
    <property type="entry name" value="PROTEIN-L-ISOASPARTATE O-METHYLTRANSFERASE"/>
    <property type="match status" value="1"/>
</dbReference>
<evidence type="ECO:0000256" key="7">
    <source>
        <dbReference type="ARBA" id="ARBA00022679"/>
    </source>
</evidence>